<name>A0A8J2XK06_9MICO</name>
<dbReference type="InterPro" id="IPR001110">
    <property type="entry name" value="UPF0012_CS"/>
</dbReference>
<evidence type="ECO:0000313" key="3">
    <source>
        <dbReference type="EMBL" id="GGA05560.1"/>
    </source>
</evidence>
<evidence type="ECO:0000313" key="4">
    <source>
        <dbReference type="Proteomes" id="UP000616114"/>
    </source>
</evidence>
<dbReference type="Gene3D" id="3.60.110.10">
    <property type="entry name" value="Carbon-nitrogen hydrolase"/>
    <property type="match status" value="1"/>
</dbReference>
<evidence type="ECO:0000256" key="1">
    <source>
        <dbReference type="ARBA" id="ARBA00010613"/>
    </source>
</evidence>
<accession>A0A8J2XK06</accession>
<comment type="similarity">
    <text evidence="1">Belongs to the carbon-nitrogen hydrolase superfamily. NIT1/NIT2 family.</text>
</comment>
<dbReference type="InterPro" id="IPR036526">
    <property type="entry name" value="C-N_Hydrolase_sf"/>
</dbReference>
<dbReference type="PROSITE" id="PS01227">
    <property type="entry name" value="UPF0012"/>
    <property type="match status" value="1"/>
</dbReference>
<dbReference type="PANTHER" id="PTHR23088:SF27">
    <property type="entry name" value="DEAMINATED GLUTATHIONE AMIDASE"/>
    <property type="match status" value="1"/>
</dbReference>
<gene>
    <name evidence="3" type="ORF">GCM10011333_05550</name>
</gene>
<dbReference type="SUPFAM" id="SSF56317">
    <property type="entry name" value="Carbon-nitrogen hydrolase"/>
    <property type="match status" value="1"/>
</dbReference>
<dbReference type="Pfam" id="PF00795">
    <property type="entry name" value="CN_hydrolase"/>
    <property type="match status" value="1"/>
</dbReference>
<keyword evidence="4" id="KW-1185">Reference proteome</keyword>
<dbReference type="GO" id="GO:0016787">
    <property type="term" value="F:hydrolase activity"/>
    <property type="evidence" value="ECO:0007669"/>
    <property type="project" value="UniProtKB-KW"/>
</dbReference>
<sequence>MAELTLAVAQFTAGRDTGANADACARLIAATAGRAGLTVLPENAMYSDPLKEGDGYSEPLDGPFITRIREAARTAGVNVLVGFTETSQTPRPYNTLVFVQKDGEIGGVYRKIHLYDAFGFKESDRVEPAPIGDPLVFEIDGVRVGALTCYDLRFPEASRWLADHDVHVIALPAAWATGPAKELHWETLIRARAIENTLYFAGCGQTLPHCTGASIIIDPMGATVASAGEEPEAIAYGSVRTERVETVREKNPSLANRKFAVVPKGL</sequence>
<dbReference type="CDD" id="cd07581">
    <property type="entry name" value="nitrilase_3"/>
    <property type="match status" value="1"/>
</dbReference>
<keyword evidence="3" id="KW-0378">Hydrolase</keyword>
<reference evidence="3" key="1">
    <citation type="journal article" date="2014" name="Int. J. Syst. Evol. Microbiol.">
        <title>Complete genome sequence of Corynebacterium casei LMG S-19264T (=DSM 44701T), isolated from a smear-ripened cheese.</title>
        <authorList>
            <consortium name="US DOE Joint Genome Institute (JGI-PGF)"/>
            <person name="Walter F."/>
            <person name="Albersmeier A."/>
            <person name="Kalinowski J."/>
            <person name="Ruckert C."/>
        </authorList>
    </citation>
    <scope>NUCLEOTIDE SEQUENCE</scope>
    <source>
        <strain evidence="3">CGMCC 1.12785</strain>
    </source>
</reference>
<dbReference type="InterPro" id="IPR003010">
    <property type="entry name" value="C-N_Hydrolase"/>
</dbReference>
<evidence type="ECO:0000259" key="2">
    <source>
        <dbReference type="PROSITE" id="PS50263"/>
    </source>
</evidence>
<protein>
    <submittedName>
        <fullName evidence="3">Hydrolase</fullName>
    </submittedName>
</protein>
<proteinExistence type="inferred from homology"/>
<dbReference type="PANTHER" id="PTHR23088">
    <property type="entry name" value="NITRILASE-RELATED"/>
    <property type="match status" value="1"/>
</dbReference>
<feature type="domain" description="CN hydrolase" evidence="2">
    <location>
        <begin position="4"/>
        <end position="241"/>
    </location>
</feature>
<dbReference type="EMBL" id="BMFY01000002">
    <property type="protein sequence ID" value="GGA05560.1"/>
    <property type="molecule type" value="Genomic_DNA"/>
</dbReference>
<dbReference type="PROSITE" id="PS50263">
    <property type="entry name" value="CN_HYDROLASE"/>
    <property type="match status" value="1"/>
</dbReference>
<dbReference type="Proteomes" id="UP000616114">
    <property type="component" value="Unassembled WGS sequence"/>
</dbReference>
<dbReference type="RefSeq" id="WP_188549394.1">
    <property type="nucleotide sequence ID" value="NZ_BMFY01000002.1"/>
</dbReference>
<organism evidence="3 4">
    <name type="scientific">Sediminivirga luteola</name>
    <dbReference type="NCBI Taxonomy" id="1774748"/>
    <lineage>
        <taxon>Bacteria</taxon>
        <taxon>Bacillati</taxon>
        <taxon>Actinomycetota</taxon>
        <taxon>Actinomycetes</taxon>
        <taxon>Micrococcales</taxon>
        <taxon>Brevibacteriaceae</taxon>
        <taxon>Sediminivirga</taxon>
    </lineage>
</organism>
<dbReference type="AlphaFoldDB" id="A0A8J2XK06"/>
<comment type="caution">
    <text evidence="3">The sequence shown here is derived from an EMBL/GenBank/DDBJ whole genome shotgun (WGS) entry which is preliminary data.</text>
</comment>
<reference evidence="3" key="2">
    <citation type="submission" date="2020-09" db="EMBL/GenBank/DDBJ databases">
        <authorList>
            <person name="Sun Q."/>
            <person name="Zhou Y."/>
        </authorList>
    </citation>
    <scope>NUCLEOTIDE SEQUENCE</scope>
    <source>
        <strain evidence="3">CGMCC 1.12785</strain>
    </source>
</reference>